<accession>A0A401JEC2</accession>
<dbReference type="EMBL" id="BGOW01000015">
    <property type="protein sequence ID" value="GBL45968.1"/>
    <property type="molecule type" value="Genomic_DNA"/>
</dbReference>
<feature type="transmembrane region" description="Helical" evidence="4">
    <location>
        <begin position="48"/>
        <end position="65"/>
    </location>
</feature>
<dbReference type="Pfam" id="PF07690">
    <property type="entry name" value="MFS_1"/>
    <property type="match status" value="1"/>
</dbReference>
<feature type="transmembrane region" description="Helical" evidence="4">
    <location>
        <begin position="77"/>
        <end position="95"/>
    </location>
</feature>
<evidence type="ECO:0000256" key="3">
    <source>
        <dbReference type="ARBA" id="ARBA00023136"/>
    </source>
</evidence>
<evidence type="ECO:0000256" key="1">
    <source>
        <dbReference type="ARBA" id="ARBA00022692"/>
    </source>
</evidence>
<dbReference type="Gene3D" id="1.20.1250.20">
    <property type="entry name" value="MFS general substrate transporter like domains"/>
    <property type="match status" value="1"/>
</dbReference>
<dbReference type="PROSITE" id="PS50850">
    <property type="entry name" value="MFS"/>
    <property type="match status" value="1"/>
</dbReference>
<feature type="transmembrane region" description="Helical" evidence="4">
    <location>
        <begin position="250"/>
        <end position="271"/>
    </location>
</feature>
<dbReference type="GO" id="GO:0022857">
    <property type="term" value="F:transmembrane transporter activity"/>
    <property type="evidence" value="ECO:0007669"/>
    <property type="project" value="InterPro"/>
</dbReference>
<keyword evidence="7" id="KW-1185">Reference proteome</keyword>
<feature type="transmembrane region" description="Helical" evidence="4">
    <location>
        <begin position="12"/>
        <end position="28"/>
    </location>
</feature>
<feature type="transmembrane region" description="Helical" evidence="4">
    <location>
        <begin position="365"/>
        <end position="386"/>
    </location>
</feature>
<feature type="transmembrane region" description="Helical" evidence="4">
    <location>
        <begin position="162"/>
        <end position="181"/>
    </location>
</feature>
<evidence type="ECO:0000259" key="5">
    <source>
        <dbReference type="PROSITE" id="PS50850"/>
    </source>
</evidence>
<dbReference type="RefSeq" id="WP_124704769.1">
    <property type="nucleotide sequence ID" value="NZ_BGOW01000015.1"/>
</dbReference>
<dbReference type="CDD" id="cd17324">
    <property type="entry name" value="MFS_NepI_like"/>
    <property type="match status" value="1"/>
</dbReference>
<evidence type="ECO:0000313" key="6">
    <source>
        <dbReference type="EMBL" id="GBL45968.1"/>
    </source>
</evidence>
<gene>
    <name evidence="6" type="ORF">SFMTTN_1780</name>
</gene>
<evidence type="ECO:0000313" key="7">
    <source>
        <dbReference type="Proteomes" id="UP000286806"/>
    </source>
</evidence>
<dbReference type="OrthoDB" id="9815356at2"/>
<keyword evidence="2 4" id="KW-1133">Transmembrane helix</keyword>
<dbReference type="Proteomes" id="UP000286806">
    <property type="component" value="Unassembled WGS sequence"/>
</dbReference>
<proteinExistence type="predicted"/>
<feature type="transmembrane region" description="Helical" evidence="4">
    <location>
        <begin position="217"/>
        <end position="238"/>
    </location>
</feature>
<reference evidence="6 7" key="1">
    <citation type="journal article" date="2019" name="Front. Microbiol.">
        <title>Genomes of Neutrophilic Sulfur-Oxidizing Chemolithoautotrophs Representing 9 Proteobacterial Species From 8 Genera.</title>
        <authorList>
            <person name="Watanabe T."/>
            <person name="Kojima H."/>
            <person name="Umezawa K."/>
            <person name="Hori C."/>
            <person name="Takasuka T.E."/>
            <person name="Kato Y."/>
            <person name="Fukui M."/>
        </authorList>
    </citation>
    <scope>NUCLEOTIDE SEQUENCE [LARGE SCALE GENOMIC DNA]</scope>
    <source>
        <strain evidence="6 7">TTN</strain>
    </source>
</reference>
<protein>
    <submittedName>
        <fullName evidence="6">MFS permease protein</fullName>
    </submittedName>
</protein>
<feature type="transmembrane region" description="Helical" evidence="4">
    <location>
        <begin position="339"/>
        <end position="359"/>
    </location>
</feature>
<feature type="transmembrane region" description="Helical" evidence="4">
    <location>
        <begin position="134"/>
        <end position="156"/>
    </location>
</feature>
<sequence>MHSSPPISPRLVGLLAIAAGATVANLYYSQPLLVEIASDFGVQPATVSIVPTATQLGYATGLLLLVPLGDSLERRRLIVVTTLCAVLMLFGVAFAPTLGWLTLASFLLGAVSVVPQLAVPFAAHLAAPEQRGRIVGIVMSGLLVGILLSRTLSGWIGAYTSSWRDVYLLAIGVMLMLAVLLQRTLPRLPPSRPIAYTALLASLFHLVRSEPVLRRHALVGGCGFATFSVFWTTLAFHLHHLSPDYGSEVAGMFGLIGVTGALVAPLAGRLADRVSAPLLNGGALLLVLLAFLLMGLTGTTLLGLALGVVLLDAGVQASHLSNQTRIYALHPDLRNRLNAVYMVMYFLGGAAGSALGGYAWQHAGWLAVCAVGAGFAVAGMFALFLVGRANPVAH</sequence>
<dbReference type="PANTHER" id="PTHR42910:SF1">
    <property type="entry name" value="MAJOR FACILITATOR SUPERFAMILY (MFS) PROFILE DOMAIN-CONTAINING PROTEIN"/>
    <property type="match status" value="1"/>
</dbReference>
<evidence type="ECO:0000256" key="4">
    <source>
        <dbReference type="SAM" id="Phobius"/>
    </source>
</evidence>
<organism evidence="6 7">
    <name type="scientific">Sulfuriferula multivorans</name>
    <dbReference type="NCBI Taxonomy" id="1559896"/>
    <lineage>
        <taxon>Bacteria</taxon>
        <taxon>Pseudomonadati</taxon>
        <taxon>Pseudomonadota</taxon>
        <taxon>Betaproteobacteria</taxon>
        <taxon>Nitrosomonadales</taxon>
        <taxon>Sulfuricellaceae</taxon>
        <taxon>Sulfuriferula</taxon>
    </lineage>
</organism>
<feature type="transmembrane region" description="Helical" evidence="4">
    <location>
        <begin position="101"/>
        <end position="122"/>
    </location>
</feature>
<keyword evidence="3 4" id="KW-0472">Membrane</keyword>
<keyword evidence="1 4" id="KW-0812">Transmembrane</keyword>
<dbReference type="AlphaFoldDB" id="A0A401JEC2"/>
<dbReference type="PANTHER" id="PTHR42910">
    <property type="entry name" value="TRANSPORTER SCO4007-RELATED"/>
    <property type="match status" value="1"/>
</dbReference>
<dbReference type="InterPro" id="IPR036259">
    <property type="entry name" value="MFS_trans_sf"/>
</dbReference>
<dbReference type="InterPro" id="IPR011701">
    <property type="entry name" value="MFS"/>
</dbReference>
<dbReference type="SUPFAM" id="SSF103473">
    <property type="entry name" value="MFS general substrate transporter"/>
    <property type="match status" value="1"/>
</dbReference>
<dbReference type="InterPro" id="IPR020846">
    <property type="entry name" value="MFS_dom"/>
</dbReference>
<feature type="domain" description="Major facilitator superfamily (MFS) profile" evidence="5">
    <location>
        <begin position="11"/>
        <end position="390"/>
    </location>
</feature>
<feature type="transmembrane region" description="Helical" evidence="4">
    <location>
        <begin position="283"/>
        <end position="311"/>
    </location>
</feature>
<comment type="caution">
    <text evidence="6">The sequence shown here is derived from an EMBL/GenBank/DDBJ whole genome shotgun (WGS) entry which is preliminary data.</text>
</comment>
<evidence type="ECO:0000256" key="2">
    <source>
        <dbReference type="ARBA" id="ARBA00022989"/>
    </source>
</evidence>
<name>A0A401JEC2_9PROT</name>